<evidence type="ECO:0000313" key="2">
    <source>
        <dbReference type="EMBL" id="CAK0742635.1"/>
    </source>
</evidence>
<organism evidence="2 3">
    <name type="scientific">Coccomyxa viridis</name>
    <dbReference type="NCBI Taxonomy" id="1274662"/>
    <lineage>
        <taxon>Eukaryota</taxon>
        <taxon>Viridiplantae</taxon>
        <taxon>Chlorophyta</taxon>
        <taxon>core chlorophytes</taxon>
        <taxon>Trebouxiophyceae</taxon>
        <taxon>Trebouxiophyceae incertae sedis</taxon>
        <taxon>Coccomyxaceae</taxon>
        <taxon>Coccomyxa</taxon>
    </lineage>
</organism>
<reference evidence="2 3" key="1">
    <citation type="submission" date="2023-10" db="EMBL/GenBank/DDBJ databases">
        <authorList>
            <person name="Maclean D."/>
            <person name="Macfadyen A."/>
        </authorList>
    </citation>
    <scope>NUCLEOTIDE SEQUENCE [LARGE SCALE GENOMIC DNA]</scope>
</reference>
<dbReference type="Proteomes" id="UP001314263">
    <property type="component" value="Unassembled WGS sequence"/>
</dbReference>
<protein>
    <submittedName>
        <fullName evidence="2">Uncharacterized protein</fullName>
    </submittedName>
</protein>
<sequence>MGLLFWKKKRKPEDRPSEAQQELHFAPRREELQLPARTDPAVFEFPSPNGEGMTGICNIEPADNISACVWRLQDTQPSEERKDQKLLYHIEF</sequence>
<name>A0AAV1HUF7_9CHLO</name>
<accession>A0AAV1HUF7</accession>
<evidence type="ECO:0000256" key="1">
    <source>
        <dbReference type="SAM" id="MobiDB-lite"/>
    </source>
</evidence>
<evidence type="ECO:0000313" key="3">
    <source>
        <dbReference type="Proteomes" id="UP001314263"/>
    </source>
</evidence>
<keyword evidence="3" id="KW-1185">Reference proteome</keyword>
<proteinExistence type="predicted"/>
<dbReference type="EMBL" id="CAUYUE010000002">
    <property type="protein sequence ID" value="CAK0742635.1"/>
    <property type="molecule type" value="Genomic_DNA"/>
</dbReference>
<comment type="caution">
    <text evidence="2">The sequence shown here is derived from an EMBL/GenBank/DDBJ whole genome shotgun (WGS) entry which is preliminary data.</text>
</comment>
<gene>
    <name evidence="2" type="ORF">CVIRNUC_001410</name>
</gene>
<feature type="region of interest" description="Disordered" evidence="1">
    <location>
        <begin position="9"/>
        <end position="28"/>
    </location>
</feature>
<dbReference type="AlphaFoldDB" id="A0AAV1HUF7"/>